<sequence>MQETPWFWACEVADGDYIWPPYIEEDLPPFNHNALHEIESLLWMSLWALLYFVPDGTTLDVTSRDRLKALFEQHFPPPGPFPCRTQFLCAPRKIFVCAKKHGIDDRVLDVLSPYTKVFHRLYTLYSEIEKMLGEGKRDGPAIPVEQFEIHEVYLTIIEQCKGIRDVVLAKGLGKAISWADLPVREQEAARINLNKMNITAVDAGLSSSRITRSALKSLRVMGMV</sequence>
<keyword evidence="2" id="KW-1185">Reference proteome</keyword>
<dbReference type="Proteomes" id="UP001437256">
    <property type="component" value="Unassembled WGS sequence"/>
</dbReference>
<comment type="caution">
    <text evidence="1">The sequence shown here is derived from an EMBL/GenBank/DDBJ whole genome shotgun (WGS) entry which is preliminary data.</text>
</comment>
<name>A0ABR3A2F4_9AGAR</name>
<proteinExistence type="predicted"/>
<dbReference type="EMBL" id="JBBXMP010000023">
    <property type="protein sequence ID" value="KAL0067763.1"/>
    <property type="molecule type" value="Genomic_DNA"/>
</dbReference>
<gene>
    <name evidence="1" type="ORF">AAF712_005203</name>
</gene>
<evidence type="ECO:0000313" key="2">
    <source>
        <dbReference type="Proteomes" id="UP001437256"/>
    </source>
</evidence>
<evidence type="ECO:0000313" key="1">
    <source>
        <dbReference type="EMBL" id="KAL0067763.1"/>
    </source>
</evidence>
<accession>A0ABR3A2F4</accession>
<organism evidence="1 2">
    <name type="scientific">Marasmius tenuissimus</name>
    <dbReference type="NCBI Taxonomy" id="585030"/>
    <lineage>
        <taxon>Eukaryota</taxon>
        <taxon>Fungi</taxon>
        <taxon>Dikarya</taxon>
        <taxon>Basidiomycota</taxon>
        <taxon>Agaricomycotina</taxon>
        <taxon>Agaricomycetes</taxon>
        <taxon>Agaricomycetidae</taxon>
        <taxon>Agaricales</taxon>
        <taxon>Marasmiineae</taxon>
        <taxon>Marasmiaceae</taxon>
        <taxon>Marasmius</taxon>
    </lineage>
</organism>
<reference evidence="1 2" key="1">
    <citation type="submission" date="2024-05" db="EMBL/GenBank/DDBJ databases">
        <title>A draft genome resource for the thread blight pathogen Marasmius tenuissimus strain MS-2.</title>
        <authorList>
            <person name="Yulfo-Soto G.E."/>
            <person name="Baruah I.K."/>
            <person name="Amoako-Attah I."/>
            <person name="Bukari Y."/>
            <person name="Meinhardt L.W."/>
            <person name="Bailey B.A."/>
            <person name="Cohen S.P."/>
        </authorList>
    </citation>
    <scope>NUCLEOTIDE SEQUENCE [LARGE SCALE GENOMIC DNA]</scope>
    <source>
        <strain evidence="1 2">MS-2</strain>
    </source>
</reference>
<protein>
    <submittedName>
        <fullName evidence="1">Uncharacterized protein</fullName>
    </submittedName>
</protein>